<proteinExistence type="inferred from homology"/>
<reference evidence="10 12" key="1">
    <citation type="journal article" date="2013" name="Vet. Microbiol.">
        <title>Genomic characterization of Felis catus papillomavirus-3: A novel papillomavirus detected in a feline Bowenoid in situ carcinoma.</title>
        <authorList>
            <person name="Munday J.S."/>
            <person name="Dunowska M."/>
            <person name="Hills S.F."/>
            <person name="Laurie R.E."/>
        </authorList>
    </citation>
    <scope>NUCLEOTIDE SEQUENCE [LARGE SCALE GENOMIC DNA]</scope>
    <source>
        <strain evidence="10">MyDave</strain>
    </source>
</reference>
<dbReference type="InterPro" id="IPR011222">
    <property type="entry name" value="dsDNA_vir_gr_I_capsid"/>
</dbReference>
<reference evidence="11" key="2">
    <citation type="submission" date="2017-03" db="EMBL/GenBank/DDBJ databases">
        <authorList>
            <person name="Afonso C.L."/>
            <person name="Miller P.J."/>
            <person name="Scott M.A."/>
            <person name="Spackman E."/>
            <person name="Goraichik I."/>
            <person name="Dimitrov K.M."/>
            <person name="Suarez D.L."/>
            <person name="Swayne D.E."/>
        </authorList>
    </citation>
    <scope>NUCLEOTIDE SEQUENCE</scope>
    <source>
        <strain evidence="11">Missouri</strain>
    </source>
</reference>
<evidence type="ECO:0000256" key="5">
    <source>
        <dbReference type="ARBA" id="ARBA00022921"/>
    </source>
</evidence>
<evidence type="ECO:0000313" key="11">
    <source>
        <dbReference type="EMBL" id="AVM18365.1"/>
    </source>
</evidence>
<feature type="disulfide bond" description="Interchain (with Cys-175)" evidence="7">
    <location>
        <position position="428"/>
    </location>
</feature>
<evidence type="ECO:0000313" key="10">
    <source>
        <dbReference type="EMBL" id="AGM37984.1"/>
    </source>
</evidence>
<dbReference type="Gene3D" id="2.60.175.20">
    <property type="entry name" value="Major capsid L1 (late) superfamily, Papillomavirus"/>
    <property type="match status" value="2"/>
</dbReference>
<dbReference type="Pfam" id="PF00500">
    <property type="entry name" value="Late_protein_L1"/>
    <property type="match status" value="1"/>
</dbReference>
<dbReference type="PRINTS" id="PR00865">
    <property type="entry name" value="HPVCAPSIDL1"/>
</dbReference>
<dbReference type="KEGG" id="vg:16215715"/>
<gene>
    <name evidence="7 8 11" type="primary">L1</name>
</gene>
<evidence type="ECO:0000256" key="1">
    <source>
        <dbReference type="ARBA" id="ARBA00022561"/>
    </source>
</evidence>
<comment type="similarity">
    <text evidence="7 8">Belongs to the papillomaviridae L1 protein family.</text>
</comment>
<comment type="function">
    <text evidence="7 8">Forms an icosahedral capsid with a T=7 symmetry and a 50 nm diameter. The capsid is composed of 72 pentamers linked to each other by disulfide bonds and associated with L2 proteins. Binds to heparan sulfate proteoglycans on cell surface of basal layer keratinocytes to provide initial virion attachment. This binding mediates a conformational change in the virus capsid that facilitates efficient infection. The virion enters the host cell via endocytosis. During virus trafficking, L1 protein dissociates from the viral DNA and the genomic DNA is released to the host nucleus. The virion assembly takes place within the cell nucleus. Encapsulates the genomic DNA together with protein L2.</text>
</comment>
<feature type="disulfide bond" description="Interchain (with Cys-428)" evidence="7">
    <location>
        <position position="175"/>
    </location>
</feature>
<dbReference type="SUPFAM" id="SSF88648">
    <property type="entry name" value="Group I dsDNA viruses"/>
    <property type="match status" value="1"/>
</dbReference>
<name>R4VDN3_9PAPI</name>
<keyword evidence="3 7" id="KW-1161">Viral attachment to host cell</keyword>
<dbReference type="GO" id="GO:0075509">
    <property type="term" value="P:endocytosis involved in viral entry into host cell"/>
    <property type="evidence" value="ECO:0007669"/>
    <property type="project" value="UniProtKB-KW"/>
</dbReference>
<accession>R4VDN3</accession>
<keyword evidence="7" id="KW-1048">Host nucleus</keyword>
<sequence length="501" mass="56780">MAYWVQPQGKLYLPPPKPVAKVMSTDEYVTPTSIYYHGGSERLVTVGHPYYPILSTDDNKVLVPNVSGNQYRVFRVMFPDPNKFALADPNIYNPETERLVWRLQGLQIGRGGPLGVGTTGNPLYNKFKDTENPNTYNTSTADERQNVSIDPKQTQLFIVGCVPCTGEHWDAAKPCADANFQKGDCPPLELKTTIIEDGQMCDIGYGAMNFKALQEDKSGVPLEISQKTCKWPDFLRMENDKYGDAMFFYGKREQLYCRHFFTRQGTNGEEIPKDLYLPGGSSPKDKPSLVNYNGTPSGSLVTSDSQLFNRPFWLQNAQGKNNGVLWGNQMFLTVVDNTRNYNFTISQGTQELQSFDPQNTKQYLRHTEEYEVSCILQLCIVKLEGDVLAHINAMNPDILEDWNLGFVPAPQTGIETAYRYLTSKATRCPDSEPEKRKEDPYAGMNFWQVNLQERLSNELDQFPLGRKFLYQTGLKQRSTRAKVTKRTATSSPKPAKRKRAN</sequence>
<keyword evidence="12" id="KW-1185">Reference proteome</keyword>
<organism evidence="10 12">
    <name type="scientific">Felis catus papillomavirus 3</name>
    <dbReference type="NCBI Taxonomy" id="1336600"/>
    <lineage>
        <taxon>Viruses</taxon>
        <taxon>Monodnaviria</taxon>
        <taxon>Shotokuvirae</taxon>
        <taxon>Cossaviricota</taxon>
        <taxon>Papovaviricetes</taxon>
        <taxon>Zurhausenvirales</taxon>
        <taxon>Papillomaviridae</taxon>
        <taxon>Firstpapillomavirinae</taxon>
        <taxon>Taupapillomavirus</taxon>
        <taxon>Taupapillomavirus 3</taxon>
    </lineage>
</organism>
<dbReference type="InterPro" id="IPR036973">
    <property type="entry name" value="Capsid_L1_sf_Papillomavir"/>
</dbReference>
<evidence type="ECO:0000313" key="12">
    <source>
        <dbReference type="Proteomes" id="UP000139829"/>
    </source>
</evidence>
<keyword evidence="6 7" id="KW-1160">Virus entry into host cell</keyword>
<dbReference type="Proteomes" id="UP000139829">
    <property type="component" value="Segment"/>
</dbReference>
<evidence type="ECO:0000256" key="2">
    <source>
        <dbReference type="ARBA" id="ARBA00022581"/>
    </source>
</evidence>
<dbReference type="EMBL" id="JX972168">
    <property type="protein sequence ID" value="AGM37984.1"/>
    <property type="molecule type" value="Genomic_DNA"/>
</dbReference>
<protein>
    <recommendedName>
        <fullName evidence="7 8">Major capsid protein L1</fullName>
    </recommendedName>
</protein>
<dbReference type="OrthoDB" id="5037at10239"/>
<keyword evidence="5 7" id="KW-0426">Late protein</keyword>
<comment type="subunit">
    <text evidence="7">Self-assembles into homopentamers. The capsid has an icosahedral symmetry and consists of 72 capsomers, with each capsomer being a pentamer of L1. Interacts with the minor capsid protein L2; this interaction is necessary for viral genome encapsidation. Interacts with protein E2; this interaction enhances E2-dependent replication and transcription activation.</text>
</comment>
<evidence type="ECO:0000256" key="3">
    <source>
        <dbReference type="ARBA" id="ARBA00022804"/>
    </source>
</evidence>
<evidence type="ECO:0000256" key="8">
    <source>
        <dbReference type="RuleBase" id="RU361248"/>
    </source>
</evidence>
<keyword evidence="2 7" id="KW-0945">Host-virus interaction</keyword>
<keyword evidence="7" id="KW-1015">Disulfide bond</keyword>
<keyword evidence="4 7" id="KW-0946">Virion</keyword>
<evidence type="ECO:0000256" key="4">
    <source>
        <dbReference type="ARBA" id="ARBA00022844"/>
    </source>
</evidence>
<evidence type="ECO:0000256" key="7">
    <source>
        <dbReference type="HAMAP-Rule" id="MF_04002"/>
    </source>
</evidence>
<dbReference type="GO" id="GO:0042025">
    <property type="term" value="C:host cell nucleus"/>
    <property type="evidence" value="ECO:0007669"/>
    <property type="project" value="UniProtKB-SubCell"/>
</dbReference>
<evidence type="ECO:0000256" key="6">
    <source>
        <dbReference type="ARBA" id="ARBA00023296"/>
    </source>
</evidence>
<evidence type="ECO:0000256" key="9">
    <source>
        <dbReference type="SAM" id="MobiDB-lite"/>
    </source>
</evidence>
<keyword evidence="8" id="KW-1145">T=7 icosahedral capsid protein</keyword>
<comment type="subcellular location">
    <subcellularLocation>
        <location evidence="7">Virion</location>
    </subcellularLocation>
    <subcellularLocation>
        <location evidence="7">Host nucleus</location>
    </subcellularLocation>
</comment>
<keyword evidence="1 7" id="KW-0167">Capsid protein</keyword>
<dbReference type="HAMAP" id="MF_04002">
    <property type="entry name" value="PPV_L1"/>
    <property type="match status" value="1"/>
</dbReference>
<dbReference type="EMBL" id="KY825188">
    <property type="protein sequence ID" value="AVM18365.1"/>
    <property type="molecule type" value="Genomic_DNA"/>
</dbReference>
<dbReference type="GO" id="GO:0005198">
    <property type="term" value="F:structural molecule activity"/>
    <property type="evidence" value="ECO:0007669"/>
    <property type="project" value="UniProtKB-UniRule"/>
</dbReference>
<dbReference type="InterPro" id="IPR002210">
    <property type="entry name" value="Capsid_L1_Papillomavir"/>
</dbReference>
<dbReference type="RefSeq" id="YP_008083111.1">
    <property type="nucleotide sequence ID" value="NC_021472.1"/>
</dbReference>
<dbReference type="GO" id="GO:0039620">
    <property type="term" value="C:T=7 icosahedral viral capsid"/>
    <property type="evidence" value="ECO:0007669"/>
    <property type="project" value="UniProtKB-UniRule"/>
</dbReference>
<keyword evidence="7" id="KW-1162">Viral penetration into host cytoplasm</keyword>
<feature type="region of interest" description="Disordered" evidence="9">
    <location>
        <begin position="477"/>
        <end position="501"/>
    </location>
</feature>
<dbReference type="GO" id="GO:0019062">
    <property type="term" value="P:virion attachment to host cell"/>
    <property type="evidence" value="ECO:0007669"/>
    <property type="project" value="UniProtKB-UniRule"/>
</dbReference>
<keyword evidence="7" id="KW-1164">Virus endocytosis by host</keyword>